<dbReference type="SMART" id="SM00239">
    <property type="entry name" value="C2"/>
    <property type="match status" value="1"/>
</dbReference>
<evidence type="ECO:0000313" key="3">
    <source>
        <dbReference type="Proteomes" id="UP000663891"/>
    </source>
</evidence>
<gene>
    <name evidence="2" type="ORF">VCS650_LOCUS507</name>
</gene>
<dbReference type="EMBL" id="CAJNON010000002">
    <property type="protein sequence ID" value="CAF0738666.1"/>
    <property type="molecule type" value="Genomic_DNA"/>
</dbReference>
<sequence length="416" mass="47488">MSSPSISDGLKSKIPETTLLVHSQPVDAYDVVIRFISAENVPKTDIVGHSDPYFIAKIDDNITHTSAVVENTATPKWDDEEWIVRNIPLDAKLFVSVYDKDDDQPLDDYIGQFEVINLINYHAPDGGHDILGLSGHKHGSFHLSIQSMQSSEESQQLPRYTFDGPCRYFRHDSLSVGRLAMFHADCVYSTWKISMRRLSFFFPPYQRQHWNTKYKLARAIFSKCPLSIAPRTTLKIAHKALYGRTVKHNESGRLNNANDLWKYVFTDKFTKKIEPCVYTYVIDDHAWRFSEVGSRLLTDIASKHALLANGCEYVRYAGEFHLRPKHGWEKIDDEWELVIDNGSGTYAPSSELLKNLKELLVFNFPGLNVVTYDQEDPKLKESKDQMKAATEENKHNTIAIDELAKLSPLSISSNIQ</sequence>
<dbReference type="Pfam" id="PF00168">
    <property type="entry name" value="C2"/>
    <property type="match status" value="1"/>
</dbReference>
<accession>A0A813NK25</accession>
<feature type="domain" description="C2" evidence="1">
    <location>
        <begin position="10"/>
        <end position="131"/>
    </location>
</feature>
<comment type="caution">
    <text evidence="2">The sequence shown here is derived from an EMBL/GenBank/DDBJ whole genome shotgun (WGS) entry which is preliminary data.</text>
</comment>
<evidence type="ECO:0000259" key="1">
    <source>
        <dbReference type="PROSITE" id="PS50004"/>
    </source>
</evidence>
<dbReference type="Proteomes" id="UP000663891">
    <property type="component" value="Unassembled WGS sequence"/>
</dbReference>
<dbReference type="AlphaFoldDB" id="A0A813NK25"/>
<reference evidence="2" key="1">
    <citation type="submission" date="2021-02" db="EMBL/GenBank/DDBJ databases">
        <authorList>
            <person name="Nowell W R."/>
        </authorList>
    </citation>
    <scope>NUCLEOTIDE SEQUENCE</scope>
</reference>
<dbReference type="PANTHER" id="PTHR47800:SF5">
    <property type="entry name" value="FER-1-LIKE PROTEIN 6"/>
    <property type="match status" value="1"/>
</dbReference>
<dbReference type="OrthoDB" id="73919at2759"/>
<protein>
    <recommendedName>
        <fullName evidence="1">C2 domain-containing protein</fullName>
    </recommendedName>
</protein>
<dbReference type="InterPro" id="IPR000008">
    <property type="entry name" value="C2_dom"/>
</dbReference>
<organism evidence="2 3">
    <name type="scientific">Adineta steineri</name>
    <dbReference type="NCBI Taxonomy" id="433720"/>
    <lineage>
        <taxon>Eukaryota</taxon>
        <taxon>Metazoa</taxon>
        <taxon>Spiralia</taxon>
        <taxon>Gnathifera</taxon>
        <taxon>Rotifera</taxon>
        <taxon>Eurotatoria</taxon>
        <taxon>Bdelloidea</taxon>
        <taxon>Adinetida</taxon>
        <taxon>Adinetidae</taxon>
        <taxon>Adineta</taxon>
    </lineage>
</organism>
<dbReference type="PROSITE" id="PS50004">
    <property type="entry name" value="C2"/>
    <property type="match status" value="1"/>
</dbReference>
<dbReference type="SUPFAM" id="SSF49562">
    <property type="entry name" value="C2 domain (Calcium/lipid-binding domain, CaLB)"/>
    <property type="match status" value="1"/>
</dbReference>
<name>A0A813NK25_9BILA</name>
<evidence type="ECO:0000313" key="2">
    <source>
        <dbReference type="EMBL" id="CAF0738666.1"/>
    </source>
</evidence>
<dbReference type="Gene3D" id="2.60.40.150">
    <property type="entry name" value="C2 domain"/>
    <property type="match status" value="1"/>
</dbReference>
<dbReference type="InterPro" id="IPR035892">
    <property type="entry name" value="C2_domain_sf"/>
</dbReference>
<dbReference type="GO" id="GO:0010628">
    <property type="term" value="P:positive regulation of gene expression"/>
    <property type="evidence" value="ECO:0007669"/>
    <property type="project" value="TreeGrafter"/>
</dbReference>
<dbReference type="CDD" id="cd00030">
    <property type="entry name" value="C2"/>
    <property type="match status" value="1"/>
</dbReference>
<proteinExistence type="predicted"/>
<dbReference type="PANTHER" id="PTHR47800">
    <property type="entry name" value="C2 DOMAIN-CONTAINING PROTEIN"/>
    <property type="match status" value="1"/>
</dbReference>